<dbReference type="AntiFam" id="ANF00246">
    <property type="entry name" value="Shadow ORF (opposite dctM)"/>
</dbReference>
<proteinExistence type="predicted"/>
<evidence type="ECO:0000256" key="1">
    <source>
        <dbReference type="SAM" id="MobiDB-lite"/>
    </source>
</evidence>
<feature type="region of interest" description="Disordered" evidence="1">
    <location>
        <begin position="25"/>
        <end position="69"/>
    </location>
</feature>
<evidence type="ECO:0000313" key="2">
    <source>
        <dbReference type="EMBL" id="MPN57364.1"/>
    </source>
</evidence>
<gene>
    <name evidence="2" type="ORF">SDC9_205058</name>
</gene>
<comment type="caution">
    <text evidence="2">The sequence shown here is derived from an EMBL/GenBank/DDBJ whole genome shotgun (WGS) entry which is preliminary data.</text>
</comment>
<reference evidence="2" key="1">
    <citation type="submission" date="2019-08" db="EMBL/GenBank/DDBJ databases">
        <authorList>
            <person name="Kucharzyk K."/>
            <person name="Murdoch R.W."/>
            <person name="Higgins S."/>
            <person name="Loffler F."/>
        </authorList>
    </citation>
    <scope>NUCLEOTIDE SEQUENCE</scope>
</reference>
<accession>A0A645JA65</accession>
<organism evidence="2">
    <name type="scientific">bioreactor metagenome</name>
    <dbReference type="NCBI Taxonomy" id="1076179"/>
    <lineage>
        <taxon>unclassified sequences</taxon>
        <taxon>metagenomes</taxon>
        <taxon>ecological metagenomes</taxon>
    </lineage>
</organism>
<dbReference type="EMBL" id="VSSQ01128806">
    <property type="protein sequence ID" value="MPN57364.1"/>
    <property type="molecule type" value="Genomic_DNA"/>
</dbReference>
<name>A0A645JA65_9ZZZZ</name>
<protein>
    <submittedName>
        <fullName evidence="2">Uncharacterized protein</fullName>
    </submittedName>
</protein>
<dbReference type="AlphaFoldDB" id="A0A645JA65"/>
<sequence length="69" mass="7613">MDETSATADPEIPPKNMLARTLTCASPPRTRPTMRFENSMSLREIPPSPMISPAMMKNGMASSEKEFTP</sequence>